<dbReference type="CDD" id="cd06137">
    <property type="entry name" value="DEDDh_RNase"/>
    <property type="match status" value="1"/>
</dbReference>
<evidence type="ECO:0000256" key="3">
    <source>
        <dbReference type="ARBA" id="ARBA00022839"/>
    </source>
</evidence>
<keyword evidence="1" id="KW-0540">Nuclease</keyword>
<accession>A0AAE1IHF9</accession>
<evidence type="ECO:0000256" key="1">
    <source>
        <dbReference type="ARBA" id="ARBA00022722"/>
    </source>
</evidence>
<dbReference type="Proteomes" id="UP001273209">
    <property type="component" value="Unassembled WGS sequence"/>
</dbReference>
<dbReference type="GO" id="GO:0003676">
    <property type="term" value="F:nucleic acid binding"/>
    <property type="evidence" value="ECO:0007669"/>
    <property type="project" value="InterPro"/>
</dbReference>
<evidence type="ECO:0000259" key="5">
    <source>
        <dbReference type="SMART" id="SM00479"/>
    </source>
</evidence>
<dbReference type="InterPro" id="IPR013520">
    <property type="entry name" value="Ribonucl_H"/>
</dbReference>
<dbReference type="PANTHER" id="PTHR12801:SF114">
    <property type="entry name" value="EXONUCLEASE, PUTATIVE (AFU_ORTHOLOGUE AFUA_7G00870)-RELATED"/>
    <property type="match status" value="1"/>
</dbReference>
<name>A0AAE1IHF9_9HYPO</name>
<evidence type="ECO:0000313" key="6">
    <source>
        <dbReference type="EMBL" id="KAK4081219.1"/>
    </source>
</evidence>
<keyword evidence="3" id="KW-0269">Exonuclease</keyword>
<dbReference type="GO" id="GO:0006364">
    <property type="term" value="P:rRNA processing"/>
    <property type="evidence" value="ECO:0007669"/>
    <property type="project" value="TreeGrafter"/>
</dbReference>
<dbReference type="SUPFAM" id="SSF53098">
    <property type="entry name" value="Ribonuclease H-like"/>
    <property type="match status" value="1"/>
</dbReference>
<proteinExistence type="predicted"/>
<dbReference type="EMBL" id="JAWRVG010000007">
    <property type="protein sequence ID" value="KAK4081219.1"/>
    <property type="molecule type" value="Genomic_DNA"/>
</dbReference>
<keyword evidence="2" id="KW-0378">Hydrolase</keyword>
<dbReference type="InterPro" id="IPR012337">
    <property type="entry name" value="RNaseH-like_sf"/>
</dbReference>
<dbReference type="InterPro" id="IPR047021">
    <property type="entry name" value="REXO1/3/4-like"/>
</dbReference>
<dbReference type="AlphaFoldDB" id="A0AAE1IHF9"/>
<dbReference type="Pfam" id="PF00929">
    <property type="entry name" value="RNase_T"/>
    <property type="match status" value="1"/>
</dbReference>
<dbReference type="RefSeq" id="XP_062758368.1">
    <property type="nucleotide sequence ID" value="XM_062896967.1"/>
</dbReference>
<dbReference type="InterPro" id="IPR036397">
    <property type="entry name" value="RNaseH_sf"/>
</dbReference>
<keyword evidence="7" id="KW-1185">Reference proteome</keyword>
<protein>
    <recommendedName>
        <fullName evidence="5">Exonuclease domain-containing protein</fullName>
    </recommendedName>
</protein>
<sequence length="528" mass="60422">MQKTHQNTGMEELTDASSSAFTQFTPETSEHTVLGEIWDGRRYAVPWPGNKYNIFMNDTNRVICSNDEGHLYVYDIEHDVNKQQTWLCVEKNGYFGFVNIHSGRFMGHNNQEQMHSATFQHEAWEYMTVRKHPEGGYELLMPHWWHTLKKVASADHAKSAAHLEEEAKQSLPASAFVTDNNATLTNAPSPVQLQFGDVVYTCLTHQQQDEVFNQLSAKCHSTEMLEKEGYILDVEKGPMKKKEKPRPSLADFQQTPQIRSATIKRRAVVIDCEMAGTFDGSDELISLYVMDFLTGETLIDSLVIPSRPITDWRVKIHGIDATTINEAVAHQNALHGWAAARQELWKHVDESTILVGQSILFDFEALRLIHMRVVDSAILATEAVFNKTGKKNRSGRRRWGLQELCETFLGIKIRSGDGIHDNMEDVLAAREVVIQCLMKPGDLKKWAKKARQDMWKPKEGSKNEKKKTKEPTRQSAKQAAPVLERIGVYEDFYDSLDDEDILYDFEDAKMFHLERDWFTNMGADIAYY</sequence>
<dbReference type="GO" id="GO:0000027">
    <property type="term" value="P:ribosomal large subunit assembly"/>
    <property type="evidence" value="ECO:0007669"/>
    <property type="project" value="TreeGrafter"/>
</dbReference>
<feature type="region of interest" description="Disordered" evidence="4">
    <location>
        <begin position="451"/>
        <end position="479"/>
    </location>
</feature>
<gene>
    <name evidence="6" type="ORF">Triagg1_2751</name>
</gene>
<dbReference type="SMART" id="SM00479">
    <property type="entry name" value="EXOIII"/>
    <property type="match status" value="1"/>
</dbReference>
<feature type="domain" description="Exonuclease" evidence="5">
    <location>
        <begin position="266"/>
        <end position="442"/>
    </location>
</feature>
<dbReference type="PANTHER" id="PTHR12801">
    <property type="entry name" value="RNA EXONUCLEASE REXO1 / RECO3 FAMILY MEMBER-RELATED"/>
    <property type="match status" value="1"/>
</dbReference>
<comment type="caution">
    <text evidence="6">The sequence shown here is derived from an EMBL/GenBank/DDBJ whole genome shotgun (WGS) entry which is preliminary data.</text>
</comment>
<reference evidence="6" key="1">
    <citation type="submission" date="2023-11" db="EMBL/GenBank/DDBJ databases">
        <title>The genome sequences of three competitors of mushroom-forming fungi.</title>
        <authorList>
            <person name="Beijen E."/>
            <person name="Ohm R.A."/>
        </authorList>
    </citation>
    <scope>NUCLEOTIDE SEQUENCE</scope>
    <source>
        <strain evidence="6">CBS 100526</strain>
    </source>
</reference>
<evidence type="ECO:0000256" key="4">
    <source>
        <dbReference type="SAM" id="MobiDB-lite"/>
    </source>
</evidence>
<evidence type="ECO:0000313" key="7">
    <source>
        <dbReference type="Proteomes" id="UP001273209"/>
    </source>
</evidence>
<feature type="region of interest" description="Disordered" evidence="4">
    <location>
        <begin position="1"/>
        <end position="21"/>
    </location>
</feature>
<feature type="compositionally biased region" description="Basic and acidic residues" evidence="4">
    <location>
        <begin position="451"/>
        <end position="472"/>
    </location>
</feature>
<organism evidence="6 7">
    <name type="scientific">Trichoderma aggressivum f. europaeum</name>
    <dbReference type="NCBI Taxonomy" id="173218"/>
    <lineage>
        <taxon>Eukaryota</taxon>
        <taxon>Fungi</taxon>
        <taxon>Dikarya</taxon>
        <taxon>Ascomycota</taxon>
        <taxon>Pezizomycotina</taxon>
        <taxon>Sordariomycetes</taxon>
        <taxon>Hypocreomycetidae</taxon>
        <taxon>Hypocreales</taxon>
        <taxon>Hypocreaceae</taxon>
        <taxon>Trichoderma</taxon>
    </lineage>
</organism>
<dbReference type="GO" id="GO:0005634">
    <property type="term" value="C:nucleus"/>
    <property type="evidence" value="ECO:0007669"/>
    <property type="project" value="TreeGrafter"/>
</dbReference>
<dbReference type="GO" id="GO:0004527">
    <property type="term" value="F:exonuclease activity"/>
    <property type="evidence" value="ECO:0007669"/>
    <property type="project" value="UniProtKB-KW"/>
</dbReference>
<dbReference type="GeneID" id="87916872"/>
<dbReference type="Gene3D" id="3.30.420.10">
    <property type="entry name" value="Ribonuclease H-like superfamily/Ribonuclease H"/>
    <property type="match status" value="1"/>
</dbReference>
<evidence type="ECO:0000256" key="2">
    <source>
        <dbReference type="ARBA" id="ARBA00022801"/>
    </source>
</evidence>